<protein>
    <submittedName>
        <fullName evidence="3">Uncharacterized protein</fullName>
    </submittedName>
</protein>
<sequence length="106" mass="11549">TGARRIPFLWALSISRSSKQILIHSLAGTNSAPRSAIRPTRSIQFSWTFSCLFFKIGVNLGSKSLIGGVIFVIPITLTIAFTAPKIDPRTSGYSSPKYSIQHQDGP</sequence>
<organism evidence="3 4">
    <name type="scientific">Trema orientale</name>
    <name type="common">Charcoal tree</name>
    <name type="synonym">Celtis orientalis</name>
    <dbReference type="NCBI Taxonomy" id="63057"/>
    <lineage>
        <taxon>Eukaryota</taxon>
        <taxon>Viridiplantae</taxon>
        <taxon>Streptophyta</taxon>
        <taxon>Embryophyta</taxon>
        <taxon>Tracheophyta</taxon>
        <taxon>Spermatophyta</taxon>
        <taxon>Magnoliopsida</taxon>
        <taxon>eudicotyledons</taxon>
        <taxon>Gunneridae</taxon>
        <taxon>Pentapetalae</taxon>
        <taxon>rosids</taxon>
        <taxon>fabids</taxon>
        <taxon>Rosales</taxon>
        <taxon>Cannabaceae</taxon>
        <taxon>Trema</taxon>
    </lineage>
</organism>
<feature type="transmembrane region" description="Helical" evidence="2">
    <location>
        <begin position="65"/>
        <end position="83"/>
    </location>
</feature>
<keyword evidence="2" id="KW-0472">Membrane</keyword>
<feature type="compositionally biased region" description="Polar residues" evidence="1">
    <location>
        <begin position="91"/>
        <end position="106"/>
    </location>
</feature>
<feature type="region of interest" description="Disordered" evidence="1">
    <location>
        <begin position="86"/>
        <end position="106"/>
    </location>
</feature>
<name>A0A2P5FBY4_TREOI</name>
<dbReference type="InParanoid" id="A0A2P5FBY4"/>
<evidence type="ECO:0000256" key="2">
    <source>
        <dbReference type="SAM" id="Phobius"/>
    </source>
</evidence>
<keyword evidence="2" id="KW-0812">Transmembrane</keyword>
<keyword evidence="4" id="KW-1185">Reference proteome</keyword>
<evidence type="ECO:0000313" key="3">
    <source>
        <dbReference type="EMBL" id="PON95286.1"/>
    </source>
</evidence>
<keyword evidence="2" id="KW-1133">Transmembrane helix</keyword>
<accession>A0A2P5FBY4</accession>
<feature type="non-terminal residue" evidence="3">
    <location>
        <position position="1"/>
    </location>
</feature>
<evidence type="ECO:0000256" key="1">
    <source>
        <dbReference type="SAM" id="MobiDB-lite"/>
    </source>
</evidence>
<dbReference type="AlphaFoldDB" id="A0A2P5FBY4"/>
<evidence type="ECO:0000313" key="4">
    <source>
        <dbReference type="Proteomes" id="UP000237000"/>
    </source>
</evidence>
<reference evidence="4" key="1">
    <citation type="submission" date="2016-06" db="EMBL/GenBank/DDBJ databases">
        <title>Parallel loss of symbiosis genes in relatives of nitrogen-fixing non-legume Parasponia.</title>
        <authorList>
            <person name="Van Velzen R."/>
            <person name="Holmer R."/>
            <person name="Bu F."/>
            <person name="Rutten L."/>
            <person name="Van Zeijl A."/>
            <person name="Liu W."/>
            <person name="Santuari L."/>
            <person name="Cao Q."/>
            <person name="Sharma T."/>
            <person name="Shen D."/>
            <person name="Roswanjaya Y."/>
            <person name="Wardhani T."/>
            <person name="Kalhor M.S."/>
            <person name="Jansen J."/>
            <person name="Van den Hoogen J."/>
            <person name="Gungor B."/>
            <person name="Hartog M."/>
            <person name="Hontelez J."/>
            <person name="Verver J."/>
            <person name="Yang W.-C."/>
            <person name="Schijlen E."/>
            <person name="Repin R."/>
            <person name="Schilthuizen M."/>
            <person name="Schranz E."/>
            <person name="Heidstra R."/>
            <person name="Miyata K."/>
            <person name="Fedorova E."/>
            <person name="Kohlen W."/>
            <person name="Bisseling T."/>
            <person name="Smit S."/>
            <person name="Geurts R."/>
        </authorList>
    </citation>
    <scope>NUCLEOTIDE SEQUENCE [LARGE SCALE GENOMIC DNA]</scope>
    <source>
        <strain evidence="4">cv. RG33-2</strain>
    </source>
</reference>
<proteinExistence type="predicted"/>
<dbReference type="Proteomes" id="UP000237000">
    <property type="component" value="Unassembled WGS sequence"/>
</dbReference>
<comment type="caution">
    <text evidence="3">The sequence shown here is derived from an EMBL/GenBank/DDBJ whole genome shotgun (WGS) entry which is preliminary data.</text>
</comment>
<dbReference type="EMBL" id="JXTC01000045">
    <property type="protein sequence ID" value="PON95286.1"/>
    <property type="molecule type" value="Genomic_DNA"/>
</dbReference>
<dbReference type="OrthoDB" id="10533462at2759"/>
<gene>
    <name evidence="3" type="ORF">TorRG33x02_088080</name>
</gene>